<name>A0AAV9GZL6_9PEZI</name>
<dbReference type="SUPFAM" id="SSF54928">
    <property type="entry name" value="RNA-binding domain, RBD"/>
    <property type="match status" value="1"/>
</dbReference>
<dbReference type="AlphaFoldDB" id="A0AAV9GZL6"/>
<dbReference type="InterPro" id="IPR012677">
    <property type="entry name" value="Nucleotide-bd_a/b_plait_sf"/>
</dbReference>
<gene>
    <name evidence="1" type="ORF">QBC34DRAFT_292521</name>
</gene>
<evidence type="ECO:0008006" key="3">
    <source>
        <dbReference type="Google" id="ProtNLM"/>
    </source>
</evidence>
<protein>
    <recommendedName>
        <fullName evidence="3">RRM domain-containing protein</fullName>
    </recommendedName>
</protein>
<dbReference type="InterPro" id="IPR035979">
    <property type="entry name" value="RBD_domain_sf"/>
</dbReference>
<sequence length="472" mass="53268">MPVHQSGLVAQSQQYSTAVIACANVQGTAAAVPSIGERSDDSYKQLVPGSQRAVTSPLVTWQPLQTARLRLLPTATTWLRNLTNTPTGKPDVVTGMQNFPFVHSYSNHCAPEFGVVKLTNIPYATTKAEILAMIGRNAKLPKDAYEPVHIIMEKVTAKTQDAYVEFLTVEDAERAVQRYADLVDHRRQPRLGQRPVELELSSQEALLKDLFPFAFGVAWNGATPVIQPEIKDSPWTKFKGFVTAEEIHNLLRAVEMPQRGPYSRDVPQRPYECMISTIKKFPWFCPEYVSVMQRHLIYSGTLKLATILRKTLNSPQHDKQDGKVNEQLMQRFFQAAMLCPGFSIVQKDNIAQACELKKSLKGFNIPAYADSWAHQHTLCPKPGVPVDVLEWYIALIREETTNFLTQNIHEKTLSEIPHKLEDTDDHGYFGFAWVELNLPDQKALAQWTLKDLGNLEMCVFRAIVERALRRAA</sequence>
<dbReference type="CDD" id="cd12254">
    <property type="entry name" value="RRM_hnRNPH_ESRPs_RBM12_like"/>
    <property type="match status" value="1"/>
</dbReference>
<evidence type="ECO:0000313" key="1">
    <source>
        <dbReference type="EMBL" id="KAK4452782.1"/>
    </source>
</evidence>
<reference evidence="1" key="1">
    <citation type="journal article" date="2023" name="Mol. Phylogenet. Evol.">
        <title>Genome-scale phylogeny and comparative genomics of the fungal order Sordariales.</title>
        <authorList>
            <person name="Hensen N."/>
            <person name="Bonometti L."/>
            <person name="Westerberg I."/>
            <person name="Brannstrom I.O."/>
            <person name="Guillou S."/>
            <person name="Cros-Aarteil S."/>
            <person name="Calhoun S."/>
            <person name="Haridas S."/>
            <person name="Kuo A."/>
            <person name="Mondo S."/>
            <person name="Pangilinan J."/>
            <person name="Riley R."/>
            <person name="LaButti K."/>
            <person name="Andreopoulos B."/>
            <person name="Lipzen A."/>
            <person name="Chen C."/>
            <person name="Yan M."/>
            <person name="Daum C."/>
            <person name="Ng V."/>
            <person name="Clum A."/>
            <person name="Steindorff A."/>
            <person name="Ohm R.A."/>
            <person name="Martin F."/>
            <person name="Silar P."/>
            <person name="Natvig D.O."/>
            <person name="Lalanne C."/>
            <person name="Gautier V."/>
            <person name="Ament-Velasquez S.L."/>
            <person name="Kruys A."/>
            <person name="Hutchinson M.I."/>
            <person name="Powell A.J."/>
            <person name="Barry K."/>
            <person name="Miller A.N."/>
            <person name="Grigoriev I.V."/>
            <person name="Debuchy R."/>
            <person name="Gladieux P."/>
            <person name="Hiltunen Thoren M."/>
            <person name="Johannesson H."/>
        </authorList>
    </citation>
    <scope>NUCLEOTIDE SEQUENCE</scope>
    <source>
        <strain evidence="1">PSN243</strain>
    </source>
</reference>
<dbReference type="Proteomes" id="UP001321760">
    <property type="component" value="Unassembled WGS sequence"/>
</dbReference>
<evidence type="ECO:0000313" key="2">
    <source>
        <dbReference type="Proteomes" id="UP001321760"/>
    </source>
</evidence>
<accession>A0AAV9GZL6</accession>
<dbReference type="GO" id="GO:0003676">
    <property type="term" value="F:nucleic acid binding"/>
    <property type="evidence" value="ECO:0007669"/>
    <property type="project" value="InterPro"/>
</dbReference>
<reference evidence="1" key="2">
    <citation type="submission" date="2023-05" db="EMBL/GenBank/DDBJ databases">
        <authorList>
            <consortium name="Lawrence Berkeley National Laboratory"/>
            <person name="Steindorff A."/>
            <person name="Hensen N."/>
            <person name="Bonometti L."/>
            <person name="Westerberg I."/>
            <person name="Brannstrom I.O."/>
            <person name="Guillou S."/>
            <person name="Cros-Aarteil S."/>
            <person name="Calhoun S."/>
            <person name="Haridas S."/>
            <person name="Kuo A."/>
            <person name="Mondo S."/>
            <person name="Pangilinan J."/>
            <person name="Riley R."/>
            <person name="Labutti K."/>
            <person name="Andreopoulos B."/>
            <person name="Lipzen A."/>
            <person name="Chen C."/>
            <person name="Yanf M."/>
            <person name="Daum C."/>
            <person name="Ng V."/>
            <person name="Clum A."/>
            <person name="Ohm R."/>
            <person name="Martin F."/>
            <person name="Silar P."/>
            <person name="Natvig D."/>
            <person name="Lalanne C."/>
            <person name="Gautier V."/>
            <person name="Ament-Velasquez S.L."/>
            <person name="Kruys A."/>
            <person name="Hutchinson M.I."/>
            <person name="Powell A.J."/>
            <person name="Barry K."/>
            <person name="Miller A.N."/>
            <person name="Grigoriev I.V."/>
            <person name="Debuchy R."/>
            <person name="Gladieux P."/>
            <person name="Thoren M.H."/>
            <person name="Johannesson H."/>
        </authorList>
    </citation>
    <scope>NUCLEOTIDE SEQUENCE</scope>
    <source>
        <strain evidence="1">PSN243</strain>
    </source>
</reference>
<dbReference type="Gene3D" id="3.30.70.330">
    <property type="match status" value="1"/>
</dbReference>
<dbReference type="EMBL" id="MU865922">
    <property type="protein sequence ID" value="KAK4452782.1"/>
    <property type="molecule type" value="Genomic_DNA"/>
</dbReference>
<comment type="caution">
    <text evidence="1">The sequence shown here is derived from an EMBL/GenBank/DDBJ whole genome shotgun (WGS) entry which is preliminary data.</text>
</comment>
<proteinExistence type="predicted"/>
<organism evidence="1 2">
    <name type="scientific">Podospora aff. communis PSN243</name>
    <dbReference type="NCBI Taxonomy" id="3040156"/>
    <lineage>
        <taxon>Eukaryota</taxon>
        <taxon>Fungi</taxon>
        <taxon>Dikarya</taxon>
        <taxon>Ascomycota</taxon>
        <taxon>Pezizomycotina</taxon>
        <taxon>Sordariomycetes</taxon>
        <taxon>Sordariomycetidae</taxon>
        <taxon>Sordariales</taxon>
        <taxon>Podosporaceae</taxon>
        <taxon>Podospora</taxon>
    </lineage>
</organism>
<keyword evidence="2" id="KW-1185">Reference proteome</keyword>